<dbReference type="EMBL" id="RJJT01000001">
    <property type="protein sequence ID" value="RSB86359.1"/>
    <property type="molecule type" value="Genomic_DNA"/>
</dbReference>
<dbReference type="SMART" id="SM00896">
    <property type="entry name" value="FDX-ACB"/>
    <property type="match status" value="1"/>
</dbReference>
<keyword evidence="7 15" id="KW-0479">Metal-binding</keyword>
<dbReference type="GO" id="GO:0005524">
    <property type="term" value="F:ATP binding"/>
    <property type="evidence" value="ECO:0007669"/>
    <property type="project" value="UniProtKB-UniRule"/>
</dbReference>
<evidence type="ECO:0000256" key="1">
    <source>
        <dbReference type="ARBA" id="ARBA00004496"/>
    </source>
</evidence>
<feature type="domain" description="FDX-ACB" evidence="18">
    <location>
        <begin position="716"/>
        <end position="809"/>
    </location>
</feature>
<dbReference type="InterPro" id="IPR004532">
    <property type="entry name" value="Phe-tRNA-ligase_IIc_bsu_bact"/>
</dbReference>
<dbReference type="Proteomes" id="UP000277279">
    <property type="component" value="Unassembled WGS sequence"/>
</dbReference>
<keyword evidence="6 15" id="KW-0436">Ligase</keyword>
<dbReference type="InterPro" id="IPR012340">
    <property type="entry name" value="NA-bd_OB-fold"/>
</dbReference>
<evidence type="ECO:0000259" key="17">
    <source>
        <dbReference type="PROSITE" id="PS50886"/>
    </source>
</evidence>
<feature type="domain" description="B5" evidence="19">
    <location>
        <begin position="400"/>
        <end position="478"/>
    </location>
</feature>
<dbReference type="NCBIfam" id="TIGR00472">
    <property type="entry name" value="pheT_bact"/>
    <property type="match status" value="1"/>
</dbReference>
<dbReference type="InterPro" id="IPR020825">
    <property type="entry name" value="Phe-tRNA_synthase-like_B3/B4"/>
</dbReference>
<dbReference type="NCBIfam" id="NF045760">
    <property type="entry name" value="YtpR"/>
    <property type="match status" value="1"/>
</dbReference>
<dbReference type="GO" id="GO:0004826">
    <property type="term" value="F:phenylalanine-tRNA ligase activity"/>
    <property type="evidence" value="ECO:0007669"/>
    <property type="project" value="UniProtKB-UniRule"/>
</dbReference>
<keyword evidence="5 16" id="KW-0820">tRNA-binding</keyword>
<keyword evidence="10 15" id="KW-0460">Magnesium</keyword>
<dbReference type="SMART" id="SM00874">
    <property type="entry name" value="B5"/>
    <property type="match status" value="1"/>
</dbReference>
<dbReference type="InterPro" id="IPR002547">
    <property type="entry name" value="tRNA-bd_dom"/>
</dbReference>
<dbReference type="AlphaFoldDB" id="A0A427N8E4"/>
<dbReference type="PANTHER" id="PTHR10947:SF0">
    <property type="entry name" value="PHENYLALANINE--TRNA LIGASE BETA SUBUNIT"/>
    <property type="match status" value="1"/>
</dbReference>
<keyword evidence="8 15" id="KW-0547">Nucleotide-binding</keyword>
<evidence type="ECO:0000259" key="19">
    <source>
        <dbReference type="PROSITE" id="PS51483"/>
    </source>
</evidence>
<dbReference type="InterPro" id="IPR041616">
    <property type="entry name" value="PheRS_beta_core"/>
</dbReference>
<dbReference type="PROSITE" id="PS50886">
    <property type="entry name" value="TRBD"/>
    <property type="match status" value="1"/>
</dbReference>
<dbReference type="Pfam" id="PF01588">
    <property type="entry name" value="tRNA_bind"/>
    <property type="match status" value="1"/>
</dbReference>
<dbReference type="Gene3D" id="2.40.50.140">
    <property type="entry name" value="Nucleic acid-binding proteins"/>
    <property type="match status" value="1"/>
</dbReference>
<evidence type="ECO:0000313" key="22">
    <source>
        <dbReference type="Proteomes" id="UP000277279"/>
    </source>
</evidence>
<comment type="subcellular location">
    <subcellularLocation>
        <location evidence="1 15">Cytoplasm</location>
    </subcellularLocation>
</comment>
<keyword evidence="11 16" id="KW-0694">RNA-binding</keyword>
<evidence type="ECO:0000256" key="6">
    <source>
        <dbReference type="ARBA" id="ARBA00022598"/>
    </source>
</evidence>
<dbReference type="Pfam" id="PF03484">
    <property type="entry name" value="B5"/>
    <property type="match status" value="1"/>
</dbReference>
<dbReference type="Gene3D" id="3.30.56.10">
    <property type="match status" value="2"/>
</dbReference>
<dbReference type="EMBL" id="JACHXH010000001">
    <property type="protein sequence ID" value="MBB3132807.1"/>
    <property type="molecule type" value="Genomic_DNA"/>
</dbReference>
<feature type="binding site" evidence="15">
    <location>
        <position position="466"/>
    </location>
    <ligand>
        <name>Mg(2+)</name>
        <dbReference type="ChEBI" id="CHEBI:18420"/>
        <note>shared with alpha subunit</note>
    </ligand>
</feature>
<dbReference type="SUPFAM" id="SSF50249">
    <property type="entry name" value="Nucleic acid-binding proteins"/>
    <property type="match status" value="1"/>
</dbReference>
<feature type="binding site" evidence="15">
    <location>
        <position position="462"/>
    </location>
    <ligand>
        <name>Mg(2+)</name>
        <dbReference type="ChEBI" id="CHEBI:18420"/>
        <note>shared with alpha subunit</note>
    </ligand>
</feature>
<evidence type="ECO:0000313" key="21">
    <source>
        <dbReference type="EMBL" id="RSB86359.1"/>
    </source>
</evidence>
<dbReference type="Gene3D" id="3.30.70.380">
    <property type="entry name" value="Ferrodoxin-fold anticodon-binding domain"/>
    <property type="match status" value="1"/>
</dbReference>
<evidence type="ECO:0000256" key="3">
    <source>
        <dbReference type="ARBA" id="ARBA00011209"/>
    </source>
</evidence>
<evidence type="ECO:0000313" key="20">
    <source>
        <dbReference type="EMBL" id="MBB3132807.1"/>
    </source>
</evidence>
<evidence type="ECO:0000256" key="4">
    <source>
        <dbReference type="ARBA" id="ARBA00022490"/>
    </source>
</evidence>
<dbReference type="CDD" id="cd00769">
    <property type="entry name" value="PheRS_beta_core"/>
    <property type="match status" value="1"/>
</dbReference>
<keyword evidence="12 15" id="KW-0648">Protein biosynthesis</keyword>
<accession>A0A427N8E4</accession>
<dbReference type="GO" id="GO:0000049">
    <property type="term" value="F:tRNA binding"/>
    <property type="evidence" value="ECO:0007669"/>
    <property type="project" value="UniProtKB-UniRule"/>
</dbReference>
<dbReference type="OrthoDB" id="9805455at2"/>
<comment type="subunit">
    <text evidence="3 15">Tetramer of two alpha and two beta subunits.</text>
</comment>
<dbReference type="Pfam" id="PF03147">
    <property type="entry name" value="FDX-ACB"/>
    <property type="match status" value="1"/>
</dbReference>
<dbReference type="SMART" id="SM00873">
    <property type="entry name" value="B3_4"/>
    <property type="match status" value="1"/>
</dbReference>
<evidence type="ECO:0000256" key="12">
    <source>
        <dbReference type="ARBA" id="ARBA00022917"/>
    </source>
</evidence>
<sequence length="810" mass="86757">MKFTLSWLKEHLETDATLDEICTRLTQIGLEVEDVDDKAAFKPFVIARVVSAEKHPQADRLKVLMVDTGSGAPVQVVCGAPNARAGLVGAFAAPGTYVPGIDVTLAVGNIRGVESRGMMCSEKELEISDNHDGIIDLPDDAPIGTSYASYVHLDDPVIEINLTPNRPDCTSIHGIARDLAASGLGTLKTRPAPSFAVEGETPVKLTLDLDDAKLCPGFGLRLVRGVKNGPSPRWMQQRLLAIGLRPINALVDITNYMTFDQGRPMHVFDAAKVKGNLTVRRAAEGETVLALDQREYKLGPNNVVISDEDGIESIGGIMGGEHSGCDENTVDVLIESALWDPMNIAKSGRSLGIITDARYRFERGVDPEYMVPGLERTTELVLELCGGTAARAEVVGYKGYEPKVVEFPFSEVKRLTGLDIPAEEMKQILSRLGFSVAMGAGDVGSCSVAVPSWRPDVDGKADLVEEIMRIHGVDNIKPAPLESHAAVNGRILTTLQIRTRAAKRALASRGMLEAVTWSFIPEDQAKLFGGGSPALKLANPIAAEMSDMRPSLLPGLLTAAQRNADKGYGDVAIFEVSGTYENDTPEGQRRVAGGIRRGTASLSGAGRMWSNTAKGGGKPVDVFDAKADALAVIEACGLPMGNIQIEQGGPEWYHPGRSGTIKMGPKVVLGYFGEFHPLTLEALDVSGALCGFEVYVDAMPEAKRKATRTKPALELSPFQVVRRDFAFVVDRTVESGAIIKAATGADRKLITGVNVFDIFEGASVGEGKKSVAIEVQIQPVERTLTDEDFEALTQKIVASVTKFTGGVLRS</sequence>
<dbReference type="PROSITE" id="PS51483">
    <property type="entry name" value="B5"/>
    <property type="match status" value="1"/>
</dbReference>
<dbReference type="GO" id="GO:0000287">
    <property type="term" value="F:magnesium ion binding"/>
    <property type="evidence" value="ECO:0007669"/>
    <property type="project" value="UniProtKB-UniRule"/>
</dbReference>
<dbReference type="SUPFAM" id="SSF55681">
    <property type="entry name" value="Class II aaRS and biotin synthetases"/>
    <property type="match status" value="1"/>
</dbReference>
<dbReference type="HAMAP" id="MF_00283">
    <property type="entry name" value="Phe_tRNA_synth_beta1"/>
    <property type="match status" value="1"/>
</dbReference>
<dbReference type="InterPro" id="IPR005146">
    <property type="entry name" value="B3/B4_tRNA-bd"/>
</dbReference>
<dbReference type="FunFam" id="2.40.50.140:FF:000045">
    <property type="entry name" value="Phenylalanine--tRNA ligase beta subunit"/>
    <property type="match status" value="1"/>
</dbReference>
<evidence type="ECO:0000256" key="14">
    <source>
        <dbReference type="ARBA" id="ARBA00049255"/>
    </source>
</evidence>
<dbReference type="RefSeq" id="WP_125841727.1">
    <property type="nucleotide sequence ID" value="NZ_JACHXH010000001.1"/>
</dbReference>
<keyword evidence="4 15" id="KW-0963">Cytoplasm</keyword>
<gene>
    <name evidence="15" type="primary">pheT</name>
    <name evidence="21" type="ORF">EFD55_00070</name>
    <name evidence="20" type="ORF">FHS26_000502</name>
</gene>
<evidence type="ECO:0000256" key="8">
    <source>
        <dbReference type="ARBA" id="ARBA00022741"/>
    </source>
</evidence>
<dbReference type="Pfam" id="PF03483">
    <property type="entry name" value="B3_4"/>
    <property type="match status" value="1"/>
</dbReference>
<comment type="cofactor">
    <cofactor evidence="15">
        <name>Mg(2+)</name>
        <dbReference type="ChEBI" id="CHEBI:18420"/>
    </cofactor>
    <text evidence="15">Binds 2 magnesium ions per tetramer.</text>
</comment>
<evidence type="ECO:0000256" key="9">
    <source>
        <dbReference type="ARBA" id="ARBA00022840"/>
    </source>
</evidence>
<dbReference type="PANTHER" id="PTHR10947">
    <property type="entry name" value="PHENYLALANYL-TRNA SYNTHETASE BETA CHAIN AND LEUCINE-RICH REPEAT-CONTAINING PROTEIN 47"/>
    <property type="match status" value="1"/>
</dbReference>
<dbReference type="GO" id="GO:0009328">
    <property type="term" value="C:phenylalanine-tRNA ligase complex"/>
    <property type="evidence" value="ECO:0007669"/>
    <property type="project" value="TreeGrafter"/>
</dbReference>
<dbReference type="Gene3D" id="3.50.40.10">
    <property type="entry name" value="Phenylalanyl-trna Synthetase, Chain B, domain 3"/>
    <property type="match status" value="1"/>
</dbReference>
<dbReference type="SUPFAM" id="SSF56037">
    <property type="entry name" value="PheT/TilS domain"/>
    <property type="match status" value="1"/>
</dbReference>
<feature type="domain" description="TRNA-binding" evidence="17">
    <location>
        <begin position="38"/>
        <end position="148"/>
    </location>
</feature>
<dbReference type="CDD" id="cd02796">
    <property type="entry name" value="tRNA_bind_bactPheRS"/>
    <property type="match status" value="1"/>
</dbReference>
<dbReference type="PROSITE" id="PS51447">
    <property type="entry name" value="FDX_ACB"/>
    <property type="match status" value="1"/>
</dbReference>
<keyword evidence="9 15" id="KW-0067">ATP-binding</keyword>
<evidence type="ECO:0000256" key="13">
    <source>
        <dbReference type="ARBA" id="ARBA00023146"/>
    </source>
</evidence>
<evidence type="ECO:0000259" key="18">
    <source>
        <dbReference type="PROSITE" id="PS51447"/>
    </source>
</evidence>
<reference evidence="20 23" key="2">
    <citation type="submission" date="2020-08" db="EMBL/GenBank/DDBJ databases">
        <title>Genomic Encyclopedia of Type Strains, Phase III (KMG-III): the genomes of soil and plant-associated and newly described type strains.</title>
        <authorList>
            <person name="Whitman W."/>
        </authorList>
    </citation>
    <scope>NUCLEOTIDE SEQUENCE [LARGE SCALE GENOMIC DNA]</scope>
    <source>
        <strain evidence="20 23">CECT 4113</strain>
    </source>
</reference>
<reference evidence="21 22" key="1">
    <citation type="submission" date="2018-11" db="EMBL/GenBank/DDBJ databases">
        <authorList>
            <person name="Huo Y."/>
        </authorList>
    </citation>
    <scope>NUCLEOTIDE SEQUENCE [LARGE SCALE GENOMIC DNA]</scope>
    <source>
        <strain evidence="21 22">DSM 30132</strain>
    </source>
</reference>
<evidence type="ECO:0000256" key="15">
    <source>
        <dbReference type="HAMAP-Rule" id="MF_00283"/>
    </source>
</evidence>
<proteinExistence type="inferred from homology"/>
<dbReference type="SUPFAM" id="SSF46955">
    <property type="entry name" value="Putative DNA-binding domain"/>
    <property type="match status" value="1"/>
</dbReference>
<evidence type="ECO:0000313" key="23">
    <source>
        <dbReference type="Proteomes" id="UP000518315"/>
    </source>
</evidence>
<name>A0A427N8E4_9HYPH</name>
<comment type="caution">
    <text evidence="21">The sequence shown here is derived from an EMBL/GenBank/DDBJ whole genome shotgun (WGS) entry which is preliminary data.</text>
</comment>
<keyword evidence="13 15" id="KW-0030">Aminoacyl-tRNA synthetase</keyword>
<dbReference type="InterPro" id="IPR033714">
    <property type="entry name" value="tRNA_bind_bactPheRS"/>
</dbReference>
<feature type="binding site" evidence="15">
    <location>
        <position position="456"/>
    </location>
    <ligand>
        <name>Mg(2+)</name>
        <dbReference type="ChEBI" id="CHEBI:18420"/>
        <note>shared with alpha subunit</note>
    </ligand>
</feature>
<keyword evidence="23" id="KW-1185">Reference proteome</keyword>
<dbReference type="InterPro" id="IPR005147">
    <property type="entry name" value="tRNA_synthase_B5-dom"/>
</dbReference>
<dbReference type="InterPro" id="IPR045060">
    <property type="entry name" value="Phe-tRNA-ligase_IIc_bsu"/>
</dbReference>
<organism evidence="21 22">
    <name type="scientific">Rhizobium pisi</name>
    <dbReference type="NCBI Taxonomy" id="574561"/>
    <lineage>
        <taxon>Bacteria</taxon>
        <taxon>Pseudomonadati</taxon>
        <taxon>Pseudomonadota</taxon>
        <taxon>Alphaproteobacteria</taxon>
        <taxon>Hyphomicrobiales</taxon>
        <taxon>Rhizobiaceae</taxon>
        <taxon>Rhizobium/Agrobacterium group</taxon>
        <taxon>Rhizobium</taxon>
    </lineage>
</organism>
<dbReference type="Gene3D" id="3.30.930.10">
    <property type="entry name" value="Bira Bifunctional Protein, Domain 2"/>
    <property type="match status" value="1"/>
</dbReference>
<dbReference type="Pfam" id="PF17759">
    <property type="entry name" value="tRNA_synthFbeta"/>
    <property type="match status" value="1"/>
</dbReference>
<dbReference type="SUPFAM" id="SSF54991">
    <property type="entry name" value="Anticodon-binding domain of PheRS"/>
    <property type="match status" value="1"/>
</dbReference>
<dbReference type="InterPro" id="IPR005121">
    <property type="entry name" value="Fdx_antiC-bd"/>
</dbReference>
<dbReference type="GO" id="GO:0006432">
    <property type="term" value="P:phenylalanyl-tRNA aminoacylation"/>
    <property type="evidence" value="ECO:0007669"/>
    <property type="project" value="UniProtKB-UniRule"/>
</dbReference>
<feature type="binding site" evidence="15">
    <location>
        <position position="465"/>
    </location>
    <ligand>
        <name>Mg(2+)</name>
        <dbReference type="ChEBI" id="CHEBI:18420"/>
        <note>shared with alpha subunit</note>
    </ligand>
</feature>
<dbReference type="InterPro" id="IPR036690">
    <property type="entry name" value="Fdx_antiC-bd_sf"/>
</dbReference>
<evidence type="ECO:0000256" key="2">
    <source>
        <dbReference type="ARBA" id="ARBA00008653"/>
    </source>
</evidence>
<evidence type="ECO:0000256" key="7">
    <source>
        <dbReference type="ARBA" id="ARBA00022723"/>
    </source>
</evidence>
<dbReference type="EC" id="6.1.1.20" evidence="15"/>
<evidence type="ECO:0000256" key="5">
    <source>
        <dbReference type="ARBA" id="ARBA00022555"/>
    </source>
</evidence>
<dbReference type="InterPro" id="IPR009061">
    <property type="entry name" value="DNA-bd_dom_put_sf"/>
</dbReference>
<dbReference type="Proteomes" id="UP000518315">
    <property type="component" value="Unassembled WGS sequence"/>
</dbReference>
<evidence type="ECO:0000256" key="11">
    <source>
        <dbReference type="ARBA" id="ARBA00022884"/>
    </source>
</evidence>
<evidence type="ECO:0000256" key="16">
    <source>
        <dbReference type="PROSITE-ProRule" id="PRU00209"/>
    </source>
</evidence>
<protein>
    <recommendedName>
        <fullName evidence="15">Phenylalanine--tRNA ligase beta subunit</fullName>
        <ecNumber evidence="15">6.1.1.20</ecNumber>
    </recommendedName>
    <alternativeName>
        <fullName evidence="15">Phenylalanyl-tRNA synthetase beta subunit</fullName>
        <shortName evidence="15">PheRS</shortName>
    </alternativeName>
</protein>
<evidence type="ECO:0000256" key="10">
    <source>
        <dbReference type="ARBA" id="ARBA00022842"/>
    </source>
</evidence>
<comment type="catalytic activity">
    <reaction evidence="14 15">
        <text>tRNA(Phe) + L-phenylalanine + ATP = L-phenylalanyl-tRNA(Phe) + AMP + diphosphate + H(+)</text>
        <dbReference type="Rhea" id="RHEA:19413"/>
        <dbReference type="Rhea" id="RHEA-COMP:9668"/>
        <dbReference type="Rhea" id="RHEA-COMP:9699"/>
        <dbReference type="ChEBI" id="CHEBI:15378"/>
        <dbReference type="ChEBI" id="CHEBI:30616"/>
        <dbReference type="ChEBI" id="CHEBI:33019"/>
        <dbReference type="ChEBI" id="CHEBI:58095"/>
        <dbReference type="ChEBI" id="CHEBI:78442"/>
        <dbReference type="ChEBI" id="CHEBI:78531"/>
        <dbReference type="ChEBI" id="CHEBI:456215"/>
        <dbReference type="EC" id="6.1.1.20"/>
    </reaction>
</comment>
<dbReference type="InterPro" id="IPR045864">
    <property type="entry name" value="aa-tRNA-synth_II/BPL/LPL"/>
</dbReference>
<comment type="similarity">
    <text evidence="2 15">Belongs to the phenylalanyl-tRNA synthetase beta subunit family. Type 1 subfamily.</text>
</comment>